<dbReference type="GO" id="GO:0005886">
    <property type="term" value="C:plasma membrane"/>
    <property type="evidence" value="ECO:0007669"/>
    <property type="project" value="TreeGrafter"/>
</dbReference>
<dbReference type="GO" id="GO:0003841">
    <property type="term" value="F:1-acylglycerol-3-phosphate O-acyltransferase activity"/>
    <property type="evidence" value="ECO:0007669"/>
    <property type="project" value="TreeGrafter"/>
</dbReference>
<evidence type="ECO:0000256" key="3">
    <source>
        <dbReference type="SAM" id="MobiDB-lite"/>
    </source>
</evidence>
<feature type="domain" description="Phospholipid/glycerol acyltransferase" evidence="4">
    <location>
        <begin position="57"/>
        <end position="175"/>
    </location>
</feature>
<keyword evidence="2 5" id="KW-0012">Acyltransferase</keyword>
<evidence type="ECO:0000256" key="1">
    <source>
        <dbReference type="ARBA" id="ARBA00022679"/>
    </source>
</evidence>
<dbReference type="GO" id="GO:0006654">
    <property type="term" value="P:phosphatidic acid biosynthetic process"/>
    <property type="evidence" value="ECO:0007669"/>
    <property type="project" value="TreeGrafter"/>
</dbReference>
<evidence type="ECO:0000256" key="2">
    <source>
        <dbReference type="ARBA" id="ARBA00023315"/>
    </source>
</evidence>
<dbReference type="EMBL" id="JNVU01000048">
    <property type="protein sequence ID" value="KEI43024.1"/>
    <property type="molecule type" value="Genomic_DNA"/>
</dbReference>
<dbReference type="InterPro" id="IPR002123">
    <property type="entry name" value="Plipid/glycerol_acylTrfase"/>
</dbReference>
<dbReference type="Proteomes" id="UP000031419">
    <property type="component" value="Unassembled WGS sequence"/>
</dbReference>
<evidence type="ECO:0000313" key="6">
    <source>
        <dbReference type="Proteomes" id="UP000031419"/>
    </source>
</evidence>
<dbReference type="Pfam" id="PF01553">
    <property type="entry name" value="Acyltransferase"/>
    <property type="match status" value="1"/>
</dbReference>
<sequence length="260" mass="28898">MTEPRSLRRQRKQTCETVHGSGKLWLGLARTTFYPITGALGRTRVSGMSNIPATGPALLVMNHVSHLDPVYDAVTVHRAGRIPRFLAKNTLWDVPVLRNIMLGTGQIPVFRGTSDAQKSLREAHRGLADGKVILIYPEGTITKDPAGWPMTPKVGVARLALSNDVPVVPAARWGTRDIYDHYQKKFQPFPRKEVTIKFGEPVDLSSYRGKGKEEDKGTLQEVTRLLMLRVRELLAEIRGEQPPAEFFDPRNAKRSGNGAA</sequence>
<name>A0A073B5W8_9PSEU</name>
<evidence type="ECO:0000259" key="4">
    <source>
        <dbReference type="SMART" id="SM00563"/>
    </source>
</evidence>
<dbReference type="CDD" id="cd07989">
    <property type="entry name" value="LPLAT_AGPAT-like"/>
    <property type="match status" value="1"/>
</dbReference>
<dbReference type="SMART" id="SM00563">
    <property type="entry name" value="PlsC"/>
    <property type="match status" value="1"/>
</dbReference>
<dbReference type="AlphaFoldDB" id="A0A073B5W8"/>
<keyword evidence="6" id="KW-1185">Reference proteome</keyword>
<reference evidence="5" key="1">
    <citation type="submission" date="2014-06" db="EMBL/GenBank/DDBJ databases">
        <title>Saccharopolyspora rectivirgula DSM-43113 Genome sequencing.</title>
        <authorList>
            <person name="Barrera C."/>
            <person name="Millon L."/>
            <person name="Rognon B."/>
            <person name="Zaugg C."/>
            <person name="Monod M."/>
        </authorList>
    </citation>
    <scope>NUCLEOTIDE SEQUENCE [LARGE SCALE GENOMIC DNA]</scope>
    <source>
        <strain evidence="5">DSM 43113</strain>
    </source>
</reference>
<gene>
    <name evidence="5" type="ORF">GU90_17995</name>
</gene>
<keyword evidence="1 5" id="KW-0808">Transferase</keyword>
<organism evidence="5 6">
    <name type="scientific">Saccharopolyspora rectivirgula</name>
    <dbReference type="NCBI Taxonomy" id="28042"/>
    <lineage>
        <taxon>Bacteria</taxon>
        <taxon>Bacillati</taxon>
        <taxon>Actinomycetota</taxon>
        <taxon>Actinomycetes</taxon>
        <taxon>Pseudonocardiales</taxon>
        <taxon>Pseudonocardiaceae</taxon>
        <taxon>Saccharopolyspora</taxon>
    </lineage>
</organism>
<dbReference type="SUPFAM" id="SSF69593">
    <property type="entry name" value="Glycerol-3-phosphate (1)-acyltransferase"/>
    <property type="match status" value="1"/>
</dbReference>
<dbReference type="RefSeq" id="WP_029720820.1">
    <property type="nucleotide sequence ID" value="NZ_JAJUIW010000001.1"/>
</dbReference>
<dbReference type="PANTHER" id="PTHR10434">
    <property type="entry name" value="1-ACYL-SN-GLYCEROL-3-PHOSPHATE ACYLTRANSFERASE"/>
    <property type="match status" value="1"/>
</dbReference>
<dbReference type="eggNOG" id="COG0204">
    <property type="taxonomic scope" value="Bacteria"/>
</dbReference>
<comment type="caution">
    <text evidence="5">The sequence shown here is derived from an EMBL/GenBank/DDBJ whole genome shotgun (WGS) entry which is preliminary data.</text>
</comment>
<accession>A0A073B5W8</accession>
<proteinExistence type="predicted"/>
<evidence type="ECO:0000313" key="5">
    <source>
        <dbReference type="EMBL" id="KEI43024.1"/>
    </source>
</evidence>
<dbReference type="PANTHER" id="PTHR10434:SF55">
    <property type="entry name" value="POSSIBLE ACYLTRANSFERASE"/>
    <property type="match status" value="1"/>
</dbReference>
<dbReference type="STRING" id="28042.GU90_17995"/>
<feature type="region of interest" description="Disordered" evidence="3">
    <location>
        <begin position="241"/>
        <end position="260"/>
    </location>
</feature>
<protein>
    <submittedName>
        <fullName evidence="5">Acyl-phosphate glycerol 3-phosphate acyltransferase</fullName>
    </submittedName>
</protein>